<name>A0A2U1KQ70_ARTAN</name>
<dbReference type="Proteomes" id="UP000245207">
    <property type="component" value="Unassembled WGS sequence"/>
</dbReference>
<dbReference type="Gene3D" id="3.30.70.330">
    <property type="match status" value="1"/>
</dbReference>
<evidence type="ECO:0000313" key="2">
    <source>
        <dbReference type="EMBL" id="PWA38905.1"/>
    </source>
</evidence>
<keyword evidence="3" id="KW-1185">Reference proteome</keyword>
<proteinExistence type="predicted"/>
<dbReference type="AlphaFoldDB" id="A0A2U1KQ70"/>
<organism evidence="2 3">
    <name type="scientific">Artemisia annua</name>
    <name type="common">Sweet wormwood</name>
    <dbReference type="NCBI Taxonomy" id="35608"/>
    <lineage>
        <taxon>Eukaryota</taxon>
        <taxon>Viridiplantae</taxon>
        <taxon>Streptophyta</taxon>
        <taxon>Embryophyta</taxon>
        <taxon>Tracheophyta</taxon>
        <taxon>Spermatophyta</taxon>
        <taxon>Magnoliopsida</taxon>
        <taxon>eudicotyledons</taxon>
        <taxon>Gunneridae</taxon>
        <taxon>Pentapetalae</taxon>
        <taxon>asterids</taxon>
        <taxon>campanulids</taxon>
        <taxon>Asterales</taxon>
        <taxon>Asteraceae</taxon>
        <taxon>Asteroideae</taxon>
        <taxon>Anthemideae</taxon>
        <taxon>Artemisiinae</taxon>
        <taxon>Artemisia</taxon>
    </lineage>
</organism>
<evidence type="ECO:0000313" key="3">
    <source>
        <dbReference type="Proteomes" id="UP000245207"/>
    </source>
</evidence>
<dbReference type="OrthoDB" id="4150at2759"/>
<reference evidence="2 3" key="1">
    <citation type="journal article" date="2018" name="Mol. Plant">
        <title>The genome of Artemisia annua provides insight into the evolution of Asteraceae family and artemisinin biosynthesis.</title>
        <authorList>
            <person name="Shen Q."/>
            <person name="Zhang L."/>
            <person name="Liao Z."/>
            <person name="Wang S."/>
            <person name="Yan T."/>
            <person name="Shi P."/>
            <person name="Liu M."/>
            <person name="Fu X."/>
            <person name="Pan Q."/>
            <person name="Wang Y."/>
            <person name="Lv Z."/>
            <person name="Lu X."/>
            <person name="Zhang F."/>
            <person name="Jiang W."/>
            <person name="Ma Y."/>
            <person name="Chen M."/>
            <person name="Hao X."/>
            <person name="Li L."/>
            <person name="Tang Y."/>
            <person name="Lv G."/>
            <person name="Zhou Y."/>
            <person name="Sun X."/>
            <person name="Brodelius P.E."/>
            <person name="Rose J.K.C."/>
            <person name="Tang K."/>
        </authorList>
    </citation>
    <scope>NUCLEOTIDE SEQUENCE [LARGE SCALE GENOMIC DNA]</scope>
    <source>
        <strain evidence="3">cv. Huhao1</strain>
        <tissue evidence="2">Leaf</tissue>
    </source>
</reference>
<dbReference type="InterPro" id="IPR012677">
    <property type="entry name" value="Nucleotide-bd_a/b_plait_sf"/>
</dbReference>
<feature type="domain" description="Ribosome-associated protein quality control protein P2 RNA-binding" evidence="1">
    <location>
        <begin position="119"/>
        <end position="176"/>
    </location>
</feature>
<comment type="caution">
    <text evidence="2">The sequence shown here is derived from an EMBL/GenBank/DDBJ whole genome shotgun (WGS) entry which is preliminary data.</text>
</comment>
<dbReference type="InterPro" id="IPR040591">
    <property type="entry name" value="RqcP2_RBD"/>
</dbReference>
<dbReference type="Pfam" id="PF17774">
    <property type="entry name" value="YlmH_RBD"/>
    <property type="match status" value="1"/>
</dbReference>
<protein>
    <submittedName>
        <fullName evidence="2">RNA-binding S4 domain-containing protein</fullName>
    </submittedName>
</protein>
<sequence>MKDHCKGFYDSSFNVLCCLKEWFLQHCQSFYNPRIPHPRHSGGRFFYRYWNAFDAKLGSSWQWTKDELQKWFTDDDALELALTCDRLVLLLVGSSNVDSTPVSLSRDEKISCIVGELFFQPCSHGDFLGSIFGTGIARDKGEKEAHVNVVIEVADFVTMSLDKVGNVPVTCKERPLIPLEYETPSLMKHHLIFFSG</sequence>
<accession>A0A2U1KQ70</accession>
<dbReference type="STRING" id="35608.A0A2U1KQ70"/>
<gene>
    <name evidence="2" type="ORF">CTI12_AA577220</name>
</gene>
<dbReference type="EMBL" id="PKPP01015154">
    <property type="protein sequence ID" value="PWA38905.1"/>
    <property type="molecule type" value="Genomic_DNA"/>
</dbReference>
<evidence type="ECO:0000259" key="1">
    <source>
        <dbReference type="Pfam" id="PF17774"/>
    </source>
</evidence>